<protein>
    <submittedName>
        <fullName evidence="1">Cellulose biosynthesis protein BcsQ</fullName>
    </submittedName>
</protein>
<dbReference type="InterPro" id="IPR017746">
    <property type="entry name" value="Cellulose_synthase_operon_BcsQ"/>
</dbReference>
<dbReference type="Gene3D" id="3.40.50.300">
    <property type="entry name" value="P-loop containing nucleotide triphosphate hydrolases"/>
    <property type="match status" value="1"/>
</dbReference>
<comment type="caution">
    <text evidence="1">The sequence shown here is derived from an EMBL/GenBank/DDBJ whole genome shotgun (WGS) entry which is preliminary data.</text>
</comment>
<dbReference type="NCBIfam" id="TIGR03371">
    <property type="entry name" value="cellulose_yhjQ"/>
    <property type="match status" value="1"/>
</dbReference>
<dbReference type="EMBL" id="JBFRYB010000001">
    <property type="protein sequence ID" value="MEX1665621.1"/>
    <property type="molecule type" value="Genomic_DNA"/>
</dbReference>
<evidence type="ECO:0000313" key="2">
    <source>
        <dbReference type="Proteomes" id="UP001557484"/>
    </source>
</evidence>
<dbReference type="InterPro" id="IPR027417">
    <property type="entry name" value="P-loop_NTPase"/>
</dbReference>
<proteinExistence type="predicted"/>
<accession>A0ABV3TWI1</accession>
<reference evidence="1 2" key="1">
    <citation type="journal article" date="2011" name="Int. J. Syst. Evol. Microbiol.">
        <title>Zhongshania antarctica gen. nov., sp. nov. and Zhongshania guokunii sp. nov., gammaproteobacteria respectively isolated from coastal attached (fast) ice and surface seawater of the Antarctic.</title>
        <authorList>
            <person name="Li H.J."/>
            <person name="Zhang X.Y."/>
            <person name="Chen C.X."/>
            <person name="Zhang Y.J."/>
            <person name="Gao Z.M."/>
            <person name="Yu Y."/>
            <person name="Chen X.L."/>
            <person name="Chen B."/>
            <person name="Zhang Y.Z."/>
        </authorList>
    </citation>
    <scope>NUCLEOTIDE SEQUENCE [LARGE SCALE GENOMIC DNA]</scope>
    <source>
        <strain evidence="1 2">R06B22</strain>
    </source>
</reference>
<keyword evidence="2" id="KW-1185">Reference proteome</keyword>
<dbReference type="RefSeq" id="WP_368375722.1">
    <property type="nucleotide sequence ID" value="NZ_JBFRYB010000001.1"/>
</dbReference>
<gene>
    <name evidence="1" type="primary">bcsQ</name>
    <name evidence="1" type="ORF">AB4875_08965</name>
</gene>
<dbReference type="SUPFAM" id="SSF52540">
    <property type="entry name" value="P-loop containing nucleoside triphosphate hydrolases"/>
    <property type="match status" value="1"/>
</dbReference>
<dbReference type="Pfam" id="PF06564">
    <property type="entry name" value="CBP_BcsQ"/>
    <property type="match status" value="1"/>
</dbReference>
<name>A0ABV3TWI1_9GAMM</name>
<organism evidence="1 2">
    <name type="scientific">Zhongshania arctica</name>
    <dbReference type="NCBI Taxonomy" id="3238302"/>
    <lineage>
        <taxon>Bacteria</taxon>
        <taxon>Pseudomonadati</taxon>
        <taxon>Pseudomonadota</taxon>
        <taxon>Gammaproteobacteria</taxon>
        <taxon>Cellvibrionales</taxon>
        <taxon>Spongiibacteraceae</taxon>
        <taxon>Zhongshania</taxon>
    </lineage>
</organism>
<evidence type="ECO:0000313" key="1">
    <source>
        <dbReference type="EMBL" id="MEX1665621.1"/>
    </source>
</evidence>
<sequence>MPVVIVSGQRGGVGTTTVVSNLAAALQRAGEQTLSLDLHSDNQLCVNFGVDQELTTGWGQAVSSGKDWKQCAFQAVDGRRVLPFGDVPPYQYSQFREGLASSVTAMAASLSASDGDWLLVDMPVDRQQALCDNPTARIYEAIYALADISLYVINPDLACYRLLKQAALAGESLDTKQFYLINGLDTDSSLSMDIELLLQAEYSKQILPVSIHLDAAVPEAAAFMSAVNAYMPDSQASGDYHSLALWCIGHLSKGDADV</sequence>
<dbReference type="Proteomes" id="UP001557484">
    <property type="component" value="Unassembled WGS sequence"/>
</dbReference>